<keyword evidence="2" id="KW-0560">Oxidoreductase</keyword>
<dbReference type="GO" id="GO:0016491">
    <property type="term" value="F:oxidoreductase activity"/>
    <property type="evidence" value="ECO:0007669"/>
    <property type="project" value="UniProtKB-KW"/>
</dbReference>
<dbReference type="PANTHER" id="PTHR44196:SF1">
    <property type="entry name" value="DEHYDROGENASE_REDUCTASE SDR FAMILY MEMBER 7B"/>
    <property type="match status" value="1"/>
</dbReference>
<dbReference type="AlphaFoldDB" id="A0A1M6LUI6"/>
<dbReference type="Gene3D" id="3.40.50.720">
    <property type="entry name" value="NAD(P)-binding Rossmann-like Domain"/>
    <property type="match status" value="1"/>
</dbReference>
<protein>
    <submittedName>
        <fullName evidence="5">Short-chain dehydrogenase</fullName>
    </submittedName>
</protein>
<dbReference type="Proteomes" id="UP000183994">
    <property type="component" value="Unassembled WGS sequence"/>
</dbReference>
<dbReference type="RefSeq" id="WP_073475673.1">
    <property type="nucleotide sequence ID" value="NZ_FQZU01000011.1"/>
</dbReference>
<comment type="similarity">
    <text evidence="1 3">Belongs to the short-chain dehydrogenases/reductases (SDR) family.</text>
</comment>
<dbReference type="EMBL" id="FQZU01000011">
    <property type="protein sequence ID" value="SHJ74854.1"/>
    <property type="molecule type" value="Genomic_DNA"/>
</dbReference>
<dbReference type="GO" id="GO:0016020">
    <property type="term" value="C:membrane"/>
    <property type="evidence" value="ECO:0007669"/>
    <property type="project" value="TreeGrafter"/>
</dbReference>
<dbReference type="PRINTS" id="PR00081">
    <property type="entry name" value="GDHRDH"/>
</dbReference>
<feature type="domain" description="Ketoreductase" evidence="4">
    <location>
        <begin position="7"/>
        <end position="187"/>
    </location>
</feature>
<organism evidence="5 6">
    <name type="scientific">Desulfatibacillum alkenivorans DSM 16219</name>
    <dbReference type="NCBI Taxonomy" id="1121393"/>
    <lineage>
        <taxon>Bacteria</taxon>
        <taxon>Pseudomonadati</taxon>
        <taxon>Thermodesulfobacteriota</taxon>
        <taxon>Desulfobacteria</taxon>
        <taxon>Desulfobacterales</taxon>
        <taxon>Desulfatibacillaceae</taxon>
        <taxon>Desulfatibacillum</taxon>
    </lineage>
</organism>
<dbReference type="SMART" id="SM00822">
    <property type="entry name" value="PKS_KR"/>
    <property type="match status" value="1"/>
</dbReference>
<dbReference type="OrthoDB" id="9790266at2"/>
<dbReference type="Pfam" id="PF00106">
    <property type="entry name" value="adh_short"/>
    <property type="match status" value="1"/>
</dbReference>
<evidence type="ECO:0000256" key="3">
    <source>
        <dbReference type="RuleBase" id="RU000363"/>
    </source>
</evidence>
<accession>A0A1M6LUI6</accession>
<dbReference type="PRINTS" id="PR00080">
    <property type="entry name" value="SDRFAMILY"/>
</dbReference>
<dbReference type="InterPro" id="IPR002347">
    <property type="entry name" value="SDR_fam"/>
</dbReference>
<name>A0A1M6LUI6_9BACT</name>
<dbReference type="NCBIfam" id="NF004825">
    <property type="entry name" value="PRK06181.1"/>
    <property type="match status" value="1"/>
</dbReference>
<proteinExistence type="inferred from homology"/>
<dbReference type="STRING" id="1121393.SAMN02745216_02190"/>
<dbReference type="PROSITE" id="PS00061">
    <property type="entry name" value="ADH_SHORT"/>
    <property type="match status" value="1"/>
</dbReference>
<gene>
    <name evidence="5" type="ORF">SAMN02745216_02190</name>
</gene>
<reference evidence="6" key="1">
    <citation type="submission" date="2016-11" db="EMBL/GenBank/DDBJ databases">
        <authorList>
            <person name="Varghese N."/>
            <person name="Submissions S."/>
        </authorList>
    </citation>
    <scope>NUCLEOTIDE SEQUENCE [LARGE SCALE GENOMIC DNA]</scope>
    <source>
        <strain evidence="6">DSM 16219</strain>
    </source>
</reference>
<dbReference type="InterPro" id="IPR036291">
    <property type="entry name" value="NAD(P)-bd_dom_sf"/>
</dbReference>
<evidence type="ECO:0000256" key="2">
    <source>
        <dbReference type="ARBA" id="ARBA00023002"/>
    </source>
</evidence>
<evidence type="ECO:0000256" key="1">
    <source>
        <dbReference type="ARBA" id="ARBA00006484"/>
    </source>
</evidence>
<dbReference type="InterPro" id="IPR020904">
    <property type="entry name" value="Sc_DH/Rdtase_CS"/>
</dbReference>
<dbReference type="SUPFAM" id="SSF51735">
    <property type="entry name" value="NAD(P)-binding Rossmann-fold domains"/>
    <property type="match status" value="1"/>
</dbReference>
<dbReference type="InterPro" id="IPR057326">
    <property type="entry name" value="KR_dom"/>
</dbReference>
<dbReference type="FunFam" id="3.40.50.720:FF:000084">
    <property type="entry name" value="Short-chain dehydrogenase reductase"/>
    <property type="match status" value="1"/>
</dbReference>
<dbReference type="PANTHER" id="PTHR44196">
    <property type="entry name" value="DEHYDROGENASE/REDUCTASE SDR FAMILY MEMBER 7B"/>
    <property type="match status" value="1"/>
</dbReference>
<evidence type="ECO:0000313" key="5">
    <source>
        <dbReference type="EMBL" id="SHJ74854.1"/>
    </source>
</evidence>
<keyword evidence="6" id="KW-1185">Reference proteome</keyword>
<sequence length="269" mass="29206">MRDFKNKVVVVTGAAGGLGKAICRRFAKAGAQIAATDMIPDQVELLEKELKDAGVPCKGYVLDVTDEDACWKVMESVVKDMGRIDVLVNNAGITHRSAFQETRTAVYRKVMDVNFFGSLYCTKAAIDQLIKNKGAITVISSVAGVSPLLGRTGYSASKHALHGLFGSLRSEMSDKGVDVTIVCPGFTKTNIDKAALDFDGKPTKNPQSTVGKIATPQETAQEVFFATAKQKPLAVLSMVGKLSWIIHRLHPPLFERIMTNSVKHELEHD</sequence>
<evidence type="ECO:0000259" key="4">
    <source>
        <dbReference type="SMART" id="SM00822"/>
    </source>
</evidence>
<evidence type="ECO:0000313" key="6">
    <source>
        <dbReference type="Proteomes" id="UP000183994"/>
    </source>
</evidence>